<evidence type="ECO:0000256" key="1">
    <source>
        <dbReference type="SAM" id="MobiDB-lite"/>
    </source>
</evidence>
<sequence length="61" mass="6759">MATEALLFGLFLAVAVGGSLALYAFVSEERERREVAATDWESAERAARRDTRDGREGRDGR</sequence>
<comment type="caution">
    <text evidence="2">The sequence shown here is derived from an EMBL/GenBank/DDBJ whole genome shotgun (WGS) entry which is preliminary data.</text>
</comment>
<keyword evidence="3" id="KW-1185">Reference proteome</keyword>
<feature type="region of interest" description="Disordered" evidence="1">
    <location>
        <begin position="33"/>
        <end position="61"/>
    </location>
</feature>
<dbReference type="EMBL" id="JBHSXM010000001">
    <property type="protein sequence ID" value="MFC6834917.1"/>
    <property type="molecule type" value="Genomic_DNA"/>
</dbReference>
<name>A0ABD5U835_9EURY</name>
<protein>
    <submittedName>
        <fullName evidence="2">Uncharacterized protein</fullName>
    </submittedName>
</protein>
<evidence type="ECO:0000313" key="2">
    <source>
        <dbReference type="EMBL" id="MFC6834917.1"/>
    </source>
</evidence>
<reference evidence="2 3" key="1">
    <citation type="journal article" date="2019" name="Int. J. Syst. Evol. Microbiol.">
        <title>The Global Catalogue of Microorganisms (GCM) 10K type strain sequencing project: providing services to taxonomists for standard genome sequencing and annotation.</title>
        <authorList>
            <consortium name="The Broad Institute Genomics Platform"/>
            <consortium name="The Broad Institute Genome Sequencing Center for Infectious Disease"/>
            <person name="Wu L."/>
            <person name="Ma J."/>
        </authorList>
    </citation>
    <scope>NUCLEOTIDE SEQUENCE [LARGE SCALE GENOMIC DNA]</scope>
    <source>
        <strain evidence="2 3">PSRA2</strain>
    </source>
</reference>
<dbReference type="RefSeq" id="WP_304446628.1">
    <property type="nucleotide sequence ID" value="NZ_JARRAH010000001.1"/>
</dbReference>
<proteinExistence type="predicted"/>
<evidence type="ECO:0000313" key="3">
    <source>
        <dbReference type="Proteomes" id="UP001596406"/>
    </source>
</evidence>
<organism evidence="2 3">
    <name type="scientific">Halomarina ordinaria</name>
    <dbReference type="NCBI Taxonomy" id="3033939"/>
    <lineage>
        <taxon>Archaea</taxon>
        <taxon>Methanobacteriati</taxon>
        <taxon>Methanobacteriota</taxon>
        <taxon>Stenosarchaea group</taxon>
        <taxon>Halobacteria</taxon>
        <taxon>Halobacteriales</taxon>
        <taxon>Natronomonadaceae</taxon>
        <taxon>Halomarina</taxon>
    </lineage>
</organism>
<gene>
    <name evidence="2" type="ORF">ACFQHK_00175</name>
</gene>
<accession>A0ABD5U835</accession>
<dbReference type="AlphaFoldDB" id="A0ABD5U835"/>
<dbReference type="Proteomes" id="UP001596406">
    <property type="component" value="Unassembled WGS sequence"/>
</dbReference>